<dbReference type="PANTHER" id="PTHR13798:SF11">
    <property type="entry name" value="RNA-BINDING PROTEIN 7-RELATED"/>
    <property type="match status" value="1"/>
</dbReference>
<dbReference type="OrthoDB" id="10259687at2759"/>
<evidence type="ECO:0000313" key="7">
    <source>
        <dbReference type="Proteomes" id="UP000825935"/>
    </source>
</evidence>
<dbReference type="InterPro" id="IPR012677">
    <property type="entry name" value="Nucleotide-bd_a/b_plait_sf"/>
</dbReference>
<evidence type="ECO:0000259" key="5">
    <source>
        <dbReference type="PROSITE" id="PS50102"/>
    </source>
</evidence>
<name>A0A8T2TT78_CERRI</name>
<dbReference type="OMA" id="NIHRYHG"/>
<dbReference type="InterPro" id="IPR052285">
    <property type="entry name" value="NEXT_complex_subunit"/>
</dbReference>
<keyword evidence="2 4" id="KW-0694">RNA-binding</keyword>
<protein>
    <recommendedName>
        <fullName evidence="5">RRM domain-containing protein</fullName>
    </recommendedName>
</protein>
<dbReference type="InterPro" id="IPR035979">
    <property type="entry name" value="RBD_domain_sf"/>
</dbReference>
<dbReference type="GO" id="GO:0005654">
    <property type="term" value="C:nucleoplasm"/>
    <property type="evidence" value="ECO:0007669"/>
    <property type="project" value="UniProtKB-SubCell"/>
</dbReference>
<accession>A0A8T2TT78</accession>
<organism evidence="6 7">
    <name type="scientific">Ceratopteris richardii</name>
    <name type="common">Triangle waterfern</name>
    <dbReference type="NCBI Taxonomy" id="49495"/>
    <lineage>
        <taxon>Eukaryota</taxon>
        <taxon>Viridiplantae</taxon>
        <taxon>Streptophyta</taxon>
        <taxon>Embryophyta</taxon>
        <taxon>Tracheophyta</taxon>
        <taxon>Polypodiopsida</taxon>
        <taxon>Polypodiidae</taxon>
        <taxon>Polypodiales</taxon>
        <taxon>Pteridineae</taxon>
        <taxon>Pteridaceae</taxon>
        <taxon>Parkerioideae</taxon>
        <taxon>Ceratopteris</taxon>
    </lineage>
</organism>
<dbReference type="PROSITE" id="PS50102">
    <property type="entry name" value="RRM"/>
    <property type="match status" value="1"/>
</dbReference>
<evidence type="ECO:0000313" key="6">
    <source>
        <dbReference type="EMBL" id="KAH7424635.1"/>
    </source>
</evidence>
<keyword evidence="3" id="KW-0539">Nucleus</keyword>
<evidence type="ECO:0000256" key="1">
    <source>
        <dbReference type="ARBA" id="ARBA00004642"/>
    </source>
</evidence>
<dbReference type="InterPro" id="IPR000504">
    <property type="entry name" value="RRM_dom"/>
</dbReference>
<dbReference type="Proteomes" id="UP000825935">
    <property type="component" value="Chromosome 11"/>
</dbReference>
<gene>
    <name evidence="6" type="ORF">KP509_11G016900</name>
</gene>
<keyword evidence="7" id="KW-1185">Reference proteome</keyword>
<sequence>MPGNPQATVFIGNLDERVDERILYEIMIQAGPLLDIHMPRDKETKRHKGYAFAEFTNEKSAQYAVSLFSGLVFLQKKLLRFSISGQDKQLNSQERPPFLEPLAASKSEGSNSQRTSSFAQISPGNAQISPGLLSSLGGNNGFSGAGQRLNFSPLAHTQGYNARSLPAGQFGLRPLLNYQDHLYDRGTYLR</sequence>
<proteinExistence type="predicted"/>
<dbReference type="SMART" id="SM00360">
    <property type="entry name" value="RRM"/>
    <property type="match status" value="1"/>
</dbReference>
<dbReference type="GO" id="GO:0003723">
    <property type="term" value="F:RNA binding"/>
    <property type="evidence" value="ECO:0007669"/>
    <property type="project" value="UniProtKB-UniRule"/>
</dbReference>
<evidence type="ECO:0000256" key="2">
    <source>
        <dbReference type="ARBA" id="ARBA00022884"/>
    </source>
</evidence>
<dbReference type="SUPFAM" id="SSF54928">
    <property type="entry name" value="RNA-binding domain, RBD"/>
    <property type="match status" value="1"/>
</dbReference>
<dbReference type="Pfam" id="PF00076">
    <property type="entry name" value="RRM_1"/>
    <property type="match status" value="1"/>
</dbReference>
<dbReference type="Gene3D" id="3.30.70.330">
    <property type="match status" value="1"/>
</dbReference>
<dbReference type="EMBL" id="CM035416">
    <property type="protein sequence ID" value="KAH7424635.1"/>
    <property type="molecule type" value="Genomic_DNA"/>
</dbReference>
<comment type="caution">
    <text evidence="6">The sequence shown here is derived from an EMBL/GenBank/DDBJ whole genome shotgun (WGS) entry which is preliminary data.</text>
</comment>
<comment type="subcellular location">
    <subcellularLocation>
        <location evidence="1">Nucleus</location>
        <location evidence="1">Nucleoplasm</location>
    </subcellularLocation>
</comment>
<dbReference type="PANTHER" id="PTHR13798">
    <property type="entry name" value="RNA BINDING MOTIF RBM PROTEIN -RELATED"/>
    <property type="match status" value="1"/>
</dbReference>
<evidence type="ECO:0000256" key="4">
    <source>
        <dbReference type="PROSITE-ProRule" id="PRU00176"/>
    </source>
</evidence>
<feature type="domain" description="RRM" evidence="5">
    <location>
        <begin position="7"/>
        <end position="86"/>
    </location>
</feature>
<reference evidence="6" key="1">
    <citation type="submission" date="2021-08" db="EMBL/GenBank/DDBJ databases">
        <title>WGS assembly of Ceratopteris richardii.</title>
        <authorList>
            <person name="Marchant D.B."/>
            <person name="Chen G."/>
            <person name="Jenkins J."/>
            <person name="Shu S."/>
            <person name="Leebens-Mack J."/>
            <person name="Grimwood J."/>
            <person name="Schmutz J."/>
            <person name="Soltis P."/>
            <person name="Soltis D."/>
            <person name="Chen Z.-H."/>
        </authorList>
    </citation>
    <scope>NUCLEOTIDE SEQUENCE</scope>
    <source>
        <strain evidence="6">Whitten #5841</strain>
        <tissue evidence="6">Leaf</tissue>
    </source>
</reference>
<evidence type="ECO:0000256" key="3">
    <source>
        <dbReference type="ARBA" id="ARBA00023242"/>
    </source>
</evidence>
<dbReference type="AlphaFoldDB" id="A0A8T2TT78"/>